<protein>
    <submittedName>
        <fullName evidence="1">Uncharacterized protein</fullName>
    </submittedName>
</protein>
<organism evidence="1 2">
    <name type="scientific">Symbiodinium microadriaticum</name>
    <name type="common">Dinoflagellate</name>
    <name type="synonym">Zooxanthella microadriatica</name>
    <dbReference type="NCBI Taxonomy" id="2951"/>
    <lineage>
        <taxon>Eukaryota</taxon>
        <taxon>Sar</taxon>
        <taxon>Alveolata</taxon>
        <taxon>Dinophyceae</taxon>
        <taxon>Suessiales</taxon>
        <taxon>Symbiodiniaceae</taxon>
        <taxon>Symbiodinium</taxon>
    </lineage>
</organism>
<reference evidence="1 2" key="1">
    <citation type="submission" date="2016-02" db="EMBL/GenBank/DDBJ databases">
        <title>Genome analysis of coral dinoflagellate symbionts highlights evolutionary adaptations to a symbiotic lifestyle.</title>
        <authorList>
            <person name="Aranda M."/>
            <person name="Li Y."/>
            <person name="Liew Y.J."/>
            <person name="Baumgarten S."/>
            <person name="Simakov O."/>
            <person name="Wilson M."/>
            <person name="Piel J."/>
            <person name="Ashoor H."/>
            <person name="Bougouffa S."/>
            <person name="Bajic V.B."/>
            <person name="Ryu T."/>
            <person name="Ravasi T."/>
            <person name="Bayer T."/>
            <person name="Micklem G."/>
            <person name="Kim H."/>
            <person name="Bhak J."/>
            <person name="Lajeunesse T.C."/>
            <person name="Voolstra C.R."/>
        </authorList>
    </citation>
    <scope>NUCLEOTIDE SEQUENCE [LARGE SCALE GENOMIC DNA]</scope>
    <source>
        <strain evidence="1 2">CCMP2467</strain>
    </source>
</reference>
<evidence type="ECO:0000313" key="1">
    <source>
        <dbReference type="EMBL" id="OLQ08986.1"/>
    </source>
</evidence>
<keyword evidence="2" id="KW-1185">Reference proteome</keyword>
<dbReference type="Proteomes" id="UP000186817">
    <property type="component" value="Unassembled WGS sequence"/>
</dbReference>
<name>A0A1Q9ENG7_SYMMI</name>
<sequence>MKFCAILAAFAALASVGQGRTALRTGRQPNRYPSGLDKSYNIIGKNKLDSIWDTTKLREALAKEALSNYPTRQVAHSLQCPVDSNSFLDIVVPAGCVDCVLSTQARVLSSAQHTEFQYRDDKPFTNGEVTMSGICLTPQVCKGFKCPHPLTQKLKGDETFGWSESACCEPRFCKDEVTCSPTSQWEPRKDFDTRMGSTPQACCTAKFCPSDFCDNITGWEKHPATGLKGSSKEECCIQKECMDWTCSDVNIMKKKKSITVTDQLTGKETTLKGWSDVECCEEKKCDEFKIPKELKSLWKLKDKPEEIRGVHLEDCCDPLLCSDFTCPKNTEWRPKVQSAEEGVLAGSTEEECCEPLFCSAYTCSNTRTLQKKVKPEERPGSTDEECCEEKFCKDYKCTKWKGKEGLETIQGSTKAQCCEPVYCSNFTCDTDDDGDGEGTMWYKKMDTNAYKWPGSTNEECCVPKYCSQYTTSTPTQWKRKPQKDALGSTDVECYDQLWCSDYCCVGAGWVKKPEAGTRPGSTDAECCTPGSEAEDLPDLHIRRGIPVRSELLRSYGAVQAGSVLTQLPCESQLSLQRSPRCRSMSTLALAGGLALAPQSARAHAVLPRGKLAKRRAKTAQQWRLPFVRGAKVAASGALPPSPEGDEGAEVEYAALEGIILVKLEQAQLMSS</sequence>
<dbReference type="OrthoDB" id="411442at2759"/>
<accession>A0A1Q9ENG7</accession>
<comment type="caution">
    <text evidence="1">The sequence shown here is derived from an EMBL/GenBank/DDBJ whole genome shotgun (WGS) entry which is preliminary data.</text>
</comment>
<proteinExistence type="predicted"/>
<dbReference type="EMBL" id="LSRX01000106">
    <property type="protein sequence ID" value="OLQ08986.1"/>
    <property type="molecule type" value="Genomic_DNA"/>
</dbReference>
<gene>
    <name evidence="1" type="ORF">AK812_SmicGene7452</name>
</gene>
<dbReference type="AlphaFoldDB" id="A0A1Q9ENG7"/>
<evidence type="ECO:0000313" key="2">
    <source>
        <dbReference type="Proteomes" id="UP000186817"/>
    </source>
</evidence>